<dbReference type="RefSeq" id="WP_035127483.1">
    <property type="nucleotide sequence ID" value="NZ_JRHH01000004.1"/>
</dbReference>
<keyword evidence="4" id="KW-1185">Reference proteome</keyword>
<dbReference type="Gene3D" id="3.30.930.10">
    <property type="entry name" value="Bira Bifunctional Protein, Domain 2"/>
    <property type="match status" value="1"/>
</dbReference>
<proteinExistence type="predicted"/>
<dbReference type="PANTHER" id="PTHR12835:SF5">
    <property type="entry name" value="BIOTIN--PROTEIN LIGASE"/>
    <property type="match status" value="1"/>
</dbReference>
<dbReference type="Pfam" id="PF03099">
    <property type="entry name" value="BPL_LplA_LipB"/>
    <property type="match status" value="1"/>
</dbReference>
<name>A0A095SSN1_9FLAO</name>
<dbReference type="CDD" id="cd16442">
    <property type="entry name" value="BPL"/>
    <property type="match status" value="1"/>
</dbReference>
<dbReference type="GO" id="GO:0004077">
    <property type="term" value="F:biotin--[biotin carboxyl-carrier protein] ligase activity"/>
    <property type="evidence" value="ECO:0007669"/>
    <property type="project" value="InterPro"/>
</dbReference>
<dbReference type="eggNOG" id="COG0340">
    <property type="taxonomic scope" value="Bacteria"/>
</dbReference>
<dbReference type="AlphaFoldDB" id="A0A095SSN1"/>
<dbReference type="SUPFAM" id="SSF55681">
    <property type="entry name" value="Class II aaRS and biotin synthetases"/>
    <property type="match status" value="1"/>
</dbReference>
<feature type="domain" description="BPL/LPL catalytic" evidence="2">
    <location>
        <begin position="1"/>
        <end position="177"/>
    </location>
</feature>
<dbReference type="EMBL" id="JRHH01000004">
    <property type="protein sequence ID" value="KGD67626.1"/>
    <property type="molecule type" value="Genomic_DNA"/>
</dbReference>
<dbReference type="OrthoDB" id="9807064at2"/>
<evidence type="ECO:0000256" key="1">
    <source>
        <dbReference type="ARBA" id="ARBA00022598"/>
    </source>
</evidence>
<evidence type="ECO:0000259" key="2">
    <source>
        <dbReference type="PROSITE" id="PS51733"/>
    </source>
</evidence>
<sequence>MKLIKLNAIDSTNDFLKDMSRNEVVENFTTVVAESQTKGKGQMGSIWNSEQGKNIIMSTLVNDVLKDASDIFHLNVAISLAVIEVLQDLNIPKLSVKWPNDIMSDTKKLAGILIENSFKSDNRIESIVGIGLNVNQKDFILLPKATSLSIVMKKEYDLDDLLNKIVFQIRKNCALIVSGQSELLWKEYHQKMFKIGIPVAFEDVNHNQFMGIIQKVTDEGKLQIIVEDDSIKTFGIKEITMLY</sequence>
<dbReference type="GO" id="GO:0005737">
    <property type="term" value="C:cytoplasm"/>
    <property type="evidence" value="ECO:0007669"/>
    <property type="project" value="TreeGrafter"/>
</dbReference>
<comment type="caution">
    <text evidence="3">The sequence shown here is derived from an EMBL/GenBank/DDBJ whole genome shotgun (WGS) entry which is preliminary data.</text>
</comment>
<keyword evidence="1 3" id="KW-0436">Ligase</keyword>
<protein>
    <submittedName>
        <fullName evidence="3">Biotin--acetyl-CoA-carboxylase ligase</fullName>
    </submittedName>
</protein>
<dbReference type="InterPro" id="IPR004143">
    <property type="entry name" value="BPL_LPL_catalytic"/>
</dbReference>
<reference evidence="3 4" key="1">
    <citation type="submission" date="2014-09" db="EMBL/GenBank/DDBJ databases">
        <title>Whole Genome Shotgun of Flavobacterium aquatile LMG 4008.</title>
        <authorList>
            <person name="Gale A.N."/>
            <person name="Pipes S.E."/>
            <person name="Newman J.D."/>
        </authorList>
    </citation>
    <scope>NUCLEOTIDE SEQUENCE [LARGE SCALE GENOMIC DNA]</scope>
    <source>
        <strain evidence="3 4">LMG 4008</strain>
    </source>
</reference>
<dbReference type="InterPro" id="IPR004408">
    <property type="entry name" value="Biotin_CoA_COase_ligase"/>
</dbReference>
<dbReference type="InterPro" id="IPR045864">
    <property type="entry name" value="aa-tRNA-synth_II/BPL/LPL"/>
</dbReference>
<gene>
    <name evidence="3" type="ORF">LG45_10910</name>
</gene>
<dbReference type="STRING" id="1453498.LG45_10910"/>
<dbReference type="NCBIfam" id="TIGR00121">
    <property type="entry name" value="birA_ligase"/>
    <property type="match status" value="1"/>
</dbReference>
<dbReference type="PROSITE" id="PS51733">
    <property type="entry name" value="BPL_LPL_CATALYTIC"/>
    <property type="match status" value="1"/>
</dbReference>
<evidence type="ECO:0000313" key="3">
    <source>
        <dbReference type="EMBL" id="KGD67626.1"/>
    </source>
</evidence>
<organism evidence="3 4">
    <name type="scientific">Flavobacterium aquatile LMG 4008 = ATCC 11947</name>
    <dbReference type="NCBI Taxonomy" id="1453498"/>
    <lineage>
        <taxon>Bacteria</taxon>
        <taxon>Pseudomonadati</taxon>
        <taxon>Bacteroidota</taxon>
        <taxon>Flavobacteriia</taxon>
        <taxon>Flavobacteriales</taxon>
        <taxon>Flavobacteriaceae</taxon>
        <taxon>Flavobacterium</taxon>
    </lineage>
</organism>
<accession>A0A095SSN1</accession>
<dbReference type="PANTHER" id="PTHR12835">
    <property type="entry name" value="BIOTIN PROTEIN LIGASE"/>
    <property type="match status" value="1"/>
</dbReference>
<dbReference type="Proteomes" id="UP000029554">
    <property type="component" value="Unassembled WGS sequence"/>
</dbReference>
<evidence type="ECO:0000313" key="4">
    <source>
        <dbReference type="Proteomes" id="UP000029554"/>
    </source>
</evidence>